<dbReference type="Pfam" id="PF16070">
    <property type="entry name" value="Ig_TMEM132_4th"/>
    <property type="match status" value="1"/>
</dbReference>
<dbReference type="InterPro" id="IPR055423">
    <property type="entry name" value="Ig_TMEM132_5th"/>
</dbReference>
<dbReference type="Proteomes" id="UP000314983">
    <property type="component" value="Chromosome 6"/>
</dbReference>
<evidence type="ECO:0000256" key="2">
    <source>
        <dbReference type="ARBA" id="ARBA00006166"/>
    </source>
</evidence>
<evidence type="ECO:0000313" key="12">
    <source>
        <dbReference type="Proteomes" id="UP000314983"/>
    </source>
</evidence>
<keyword evidence="4 6" id="KW-1133">Transmembrane helix</keyword>
<comment type="subcellular location">
    <subcellularLocation>
        <location evidence="1">Membrane</location>
        <topology evidence="1">Single-pass type I membrane protein</topology>
    </subcellularLocation>
</comment>
<keyword evidence="12" id="KW-1185">Reference proteome</keyword>
<evidence type="ECO:0000259" key="8">
    <source>
        <dbReference type="Pfam" id="PF16070"/>
    </source>
</evidence>
<dbReference type="Ensembl" id="ENSEEET00000053470.1">
    <property type="protein sequence ID" value="ENSEEEP00000052695.1"/>
    <property type="gene ID" value="ENSEEEG00000027034.1"/>
</dbReference>
<dbReference type="GeneTree" id="ENSGT00940000166762"/>
<evidence type="ECO:0000259" key="7">
    <source>
        <dbReference type="Pfam" id="PF15706"/>
    </source>
</evidence>
<keyword evidence="5 6" id="KW-0472">Membrane</keyword>
<dbReference type="GO" id="GO:0016020">
    <property type="term" value="C:membrane"/>
    <property type="evidence" value="ECO:0007669"/>
    <property type="project" value="UniProtKB-SubCell"/>
</dbReference>
<keyword evidence="3 6" id="KW-0812">Transmembrane</keyword>
<reference evidence="11 12" key="1">
    <citation type="submission" date="2020-05" db="EMBL/GenBank/DDBJ databases">
        <title>Electrophorus electricus (electric eel) genome, fEleEle1, primary haplotype.</title>
        <authorList>
            <person name="Myers G."/>
            <person name="Meyer A."/>
            <person name="Fedrigo O."/>
            <person name="Formenti G."/>
            <person name="Rhie A."/>
            <person name="Tracey A."/>
            <person name="Sims Y."/>
            <person name="Jarvis E.D."/>
        </authorList>
    </citation>
    <scope>NUCLEOTIDE SEQUENCE [LARGE SCALE GENOMIC DNA]</scope>
</reference>
<dbReference type="InterPro" id="IPR031436">
    <property type="entry name" value="TMEM132_C"/>
</dbReference>
<protein>
    <recommendedName>
        <fullName evidence="13">Transmembrane protein 132D</fullName>
    </recommendedName>
</protein>
<evidence type="ECO:0000313" key="11">
    <source>
        <dbReference type="Ensembl" id="ENSEEEP00000052695.1"/>
    </source>
</evidence>
<reference evidence="11" key="3">
    <citation type="submission" date="2025-09" db="UniProtKB">
        <authorList>
            <consortium name="Ensembl"/>
        </authorList>
    </citation>
    <scope>IDENTIFICATION</scope>
</reference>
<dbReference type="AlphaFoldDB" id="A0AAY5E7B5"/>
<evidence type="ECO:0000256" key="5">
    <source>
        <dbReference type="ARBA" id="ARBA00023136"/>
    </source>
</evidence>
<proteinExistence type="inferred from homology"/>
<accession>A0AAY5E7B5</accession>
<feature type="domain" description="Transmembrane protein TMEM132 fifth" evidence="9">
    <location>
        <begin position="65"/>
        <end position="144"/>
    </location>
</feature>
<feature type="domain" description="Transmembrane protein family 132 fourth" evidence="8">
    <location>
        <begin position="27"/>
        <end position="62"/>
    </location>
</feature>
<dbReference type="InterPro" id="IPR055424">
    <property type="entry name" value="Ig_TMEM132_6th"/>
</dbReference>
<dbReference type="Pfam" id="PF23487">
    <property type="entry name" value="Ig_TMEM132_6th"/>
    <property type="match status" value="1"/>
</dbReference>
<evidence type="ECO:0000256" key="4">
    <source>
        <dbReference type="ARBA" id="ARBA00022989"/>
    </source>
</evidence>
<evidence type="ECO:0000256" key="6">
    <source>
        <dbReference type="SAM" id="Phobius"/>
    </source>
</evidence>
<dbReference type="Pfam" id="PF15706">
    <property type="entry name" value="TMEM132_C"/>
    <property type="match status" value="1"/>
</dbReference>
<organism evidence="11 12">
    <name type="scientific">Electrophorus electricus</name>
    <name type="common">Electric eel</name>
    <name type="synonym">Gymnotus electricus</name>
    <dbReference type="NCBI Taxonomy" id="8005"/>
    <lineage>
        <taxon>Eukaryota</taxon>
        <taxon>Metazoa</taxon>
        <taxon>Chordata</taxon>
        <taxon>Craniata</taxon>
        <taxon>Vertebrata</taxon>
        <taxon>Euteleostomi</taxon>
        <taxon>Actinopterygii</taxon>
        <taxon>Neopterygii</taxon>
        <taxon>Teleostei</taxon>
        <taxon>Ostariophysi</taxon>
        <taxon>Gymnotiformes</taxon>
        <taxon>Gymnotoidei</taxon>
        <taxon>Gymnotidae</taxon>
        <taxon>Electrophorus</taxon>
    </lineage>
</organism>
<evidence type="ECO:0008006" key="13">
    <source>
        <dbReference type="Google" id="ProtNLM"/>
    </source>
</evidence>
<evidence type="ECO:0000259" key="10">
    <source>
        <dbReference type="Pfam" id="PF23487"/>
    </source>
</evidence>
<feature type="transmembrane region" description="Helical" evidence="6">
    <location>
        <begin position="395"/>
        <end position="414"/>
    </location>
</feature>
<dbReference type="Pfam" id="PF23486">
    <property type="entry name" value="Ig_TMEM132_5th"/>
    <property type="match status" value="1"/>
</dbReference>
<feature type="domain" description="Transmembrane protein TMEM132 sixth" evidence="10">
    <location>
        <begin position="187"/>
        <end position="299"/>
    </location>
</feature>
<dbReference type="InterPro" id="IPR031437">
    <property type="entry name" value="Ig_TMEM132_4th"/>
</dbReference>
<evidence type="ECO:0000256" key="1">
    <source>
        <dbReference type="ARBA" id="ARBA00004479"/>
    </source>
</evidence>
<feature type="domain" description="Transmembrane protein TMEM132 C-terminal" evidence="7">
    <location>
        <begin position="394"/>
        <end position="445"/>
    </location>
</feature>
<name>A0AAY5E7B5_ELEEL</name>
<dbReference type="PANTHER" id="PTHR13388">
    <property type="entry name" value="DETONATOR, ISOFORM E"/>
    <property type="match status" value="1"/>
</dbReference>
<dbReference type="InterPro" id="IPR026307">
    <property type="entry name" value="TMEM132"/>
</dbReference>
<reference evidence="11" key="2">
    <citation type="submission" date="2025-08" db="UniProtKB">
        <authorList>
            <consortium name="Ensembl"/>
        </authorList>
    </citation>
    <scope>IDENTIFICATION</scope>
</reference>
<dbReference type="PANTHER" id="PTHR13388:SF26">
    <property type="entry name" value="SI:DKEY-1D7.3"/>
    <property type="match status" value="1"/>
</dbReference>
<sequence length="513" mass="56689">MEVTAVIDFLNETVEPYGGAISAVLHLYLIGEETRGRVRMMVNFTYSYLSAQLEISVWVPHLPLQVDIPDPELSQIKGWRVPVSGYKKLDFSIENEEGKRRKGRGCLLQYQHRRIQVLVTFTAESAHSEAPSPVYFLGSDVSVAQLQAGTVLSGRAPGITRVPGILLKGKSFLQFKGVVRVLDDKVSITELGVQLVSGLSLNLQLSTGSSRAIVATTTTQDTMHNPKQMAVVACWVLFRDGSQAPLDLFDPSGYMLTLNSLDKRVASVRMVPGPAVVAEAEGQALLLRAELAICDTCQKSKRKSALATGTGNVRVKFLSAEQRGGVRRRTWAGARGLADHGTCTEPVDSESKVSLTSSHGLVEIPRNTFTATFTDSSEKKTKEHPRLAENNLFCIYSLVVVSCLAVIAFLLNCATHSARSRSKNPPEQCQGPDQNRHQWVCLGIAAEQDRAKPIATTYKQQVPSTCVWWRVNYIKYSFLNERLNMGPLCDLNNYTPTELFCIFASFVHFYEEK</sequence>
<evidence type="ECO:0000259" key="9">
    <source>
        <dbReference type="Pfam" id="PF23486"/>
    </source>
</evidence>
<evidence type="ECO:0000256" key="3">
    <source>
        <dbReference type="ARBA" id="ARBA00022692"/>
    </source>
</evidence>
<comment type="similarity">
    <text evidence="2">Belongs to the TMEM132 family.</text>
</comment>